<dbReference type="InterPro" id="IPR003599">
    <property type="entry name" value="Ig_sub"/>
</dbReference>
<evidence type="ECO:0000313" key="4">
    <source>
        <dbReference type="RefSeq" id="XP_033780017.1"/>
    </source>
</evidence>
<dbReference type="PROSITE" id="PS50835">
    <property type="entry name" value="IG_LIKE"/>
    <property type="match status" value="1"/>
</dbReference>
<dbReference type="InterPro" id="IPR007110">
    <property type="entry name" value="Ig-like_dom"/>
</dbReference>
<accession>A0A6P8NUF1</accession>
<keyword evidence="3" id="KW-1185">Reference proteome</keyword>
<evidence type="ECO:0000313" key="3">
    <source>
        <dbReference type="Proteomes" id="UP000515159"/>
    </source>
</evidence>
<dbReference type="PANTHER" id="PTHR13771:SF9">
    <property type="entry name" value="INTERCELLULAR ADHESION MOLECULE 5"/>
    <property type="match status" value="1"/>
</dbReference>
<organism evidence="3 4">
    <name type="scientific">Geotrypetes seraphini</name>
    <name type="common">Gaboon caecilian</name>
    <name type="synonym">Caecilia seraphini</name>
    <dbReference type="NCBI Taxonomy" id="260995"/>
    <lineage>
        <taxon>Eukaryota</taxon>
        <taxon>Metazoa</taxon>
        <taxon>Chordata</taxon>
        <taxon>Craniata</taxon>
        <taxon>Vertebrata</taxon>
        <taxon>Euteleostomi</taxon>
        <taxon>Amphibia</taxon>
        <taxon>Gymnophiona</taxon>
        <taxon>Geotrypetes</taxon>
    </lineage>
</organism>
<keyword evidence="1" id="KW-0472">Membrane</keyword>
<reference evidence="4" key="1">
    <citation type="submission" date="2025-08" db="UniProtKB">
        <authorList>
            <consortium name="RefSeq"/>
        </authorList>
    </citation>
    <scope>IDENTIFICATION</scope>
</reference>
<dbReference type="Proteomes" id="UP000515159">
    <property type="component" value="Chromosome 16"/>
</dbReference>
<dbReference type="Gene3D" id="2.60.40.10">
    <property type="entry name" value="Immunoglobulins"/>
    <property type="match status" value="3"/>
</dbReference>
<dbReference type="SUPFAM" id="SSF48726">
    <property type="entry name" value="Immunoglobulin"/>
    <property type="match status" value="2"/>
</dbReference>
<dbReference type="InterPro" id="IPR003598">
    <property type="entry name" value="Ig_sub2"/>
</dbReference>
<dbReference type="GeneID" id="117350118"/>
<dbReference type="InterPro" id="IPR013783">
    <property type="entry name" value="Ig-like_fold"/>
</dbReference>
<dbReference type="InParanoid" id="A0A6P8NUF1"/>
<feature type="domain" description="Ig-like" evidence="2">
    <location>
        <begin position="255"/>
        <end position="337"/>
    </location>
</feature>
<dbReference type="KEGG" id="gsh:117350118"/>
<gene>
    <name evidence="4" type="primary">LOC117350118</name>
</gene>
<dbReference type="SMART" id="SM00408">
    <property type="entry name" value="IGc2"/>
    <property type="match status" value="1"/>
</dbReference>
<dbReference type="SMART" id="SM00409">
    <property type="entry name" value="IG"/>
    <property type="match status" value="1"/>
</dbReference>
<dbReference type="AlphaFoldDB" id="A0A6P8NUF1"/>
<name>A0A6P8NUF1_GEOSA</name>
<dbReference type="OrthoDB" id="10012075at2759"/>
<dbReference type="InterPro" id="IPR036179">
    <property type="entry name" value="Ig-like_dom_sf"/>
</dbReference>
<dbReference type="PANTHER" id="PTHR13771">
    <property type="entry name" value="INTERCELLULAR ADHESION MOLECULE"/>
    <property type="match status" value="1"/>
</dbReference>
<keyword evidence="1" id="KW-0812">Transmembrane</keyword>
<dbReference type="GO" id="GO:0005178">
    <property type="term" value="F:integrin binding"/>
    <property type="evidence" value="ECO:0007669"/>
    <property type="project" value="InterPro"/>
</dbReference>
<feature type="transmembrane region" description="Helical" evidence="1">
    <location>
        <begin position="346"/>
        <end position="366"/>
    </location>
</feature>
<dbReference type="InterPro" id="IPR047012">
    <property type="entry name" value="ICAM_VCAM"/>
</dbReference>
<dbReference type="Pfam" id="PF13927">
    <property type="entry name" value="Ig_3"/>
    <property type="match status" value="1"/>
</dbReference>
<dbReference type="Pfam" id="PF03921">
    <property type="entry name" value="ICAM_N"/>
    <property type="match status" value="1"/>
</dbReference>
<proteinExistence type="predicted"/>
<protein>
    <submittedName>
        <fullName evidence="4">Cell adhesion molecule 4-like</fullName>
    </submittedName>
</protein>
<dbReference type="GO" id="GO:0007155">
    <property type="term" value="P:cell adhesion"/>
    <property type="evidence" value="ECO:0007669"/>
    <property type="project" value="InterPro"/>
</dbReference>
<dbReference type="InterPro" id="IPR013768">
    <property type="entry name" value="ICAM_N"/>
</dbReference>
<dbReference type="RefSeq" id="XP_033780017.1">
    <property type="nucleotide sequence ID" value="XM_033924126.1"/>
</dbReference>
<evidence type="ECO:0000256" key="1">
    <source>
        <dbReference type="SAM" id="Phobius"/>
    </source>
</evidence>
<evidence type="ECO:0000259" key="2">
    <source>
        <dbReference type="PROSITE" id="PS50835"/>
    </source>
</evidence>
<sequence>MCPCMQEIPLFLETSRGGGSEAGSCVICLHFTGFPFGISGLAGSLTTMDTRSVYLQLILACLLCSTALVCSKSCSLWLVPKHPVVPYGTDIVLNCSTSCTNYTSLDWETSVRKNLSRGVQWVALYISKQSAWTLTPQCYLIHSDGSPELSSVNILFYTFSSPEIHLRDEIVAGQEQKVTCDVSSMVAGATPSDIELTLSGAGTALAQNRNLLLEYVFTTGAKHDGMVLVCTALLQVANTILIKNKTVLMTVFYKPTNTSVLTERRVFQVGENFTVSCRSTGNPAPNFTWRLPSNESVEVASDGRMVSVYSATVVHSGDYECNANNRYGLGTARANIIVEQKNVPPWAIVLIVLFVLGGIAVAAFLIHRALL</sequence>
<keyword evidence="1" id="KW-1133">Transmembrane helix</keyword>